<dbReference type="RefSeq" id="XP_033393064.1">
    <property type="nucleotide sequence ID" value="XM_033541236.1"/>
</dbReference>
<keyword evidence="2" id="KW-1185">Reference proteome</keyword>
<sequence length="153" mass="17526">MVGPKTDESGADGKLYCMVPNRPGDIDPDGHYYVERPNYRPEIPPGQARVRVLIGKVANMRRLVQTIHTAPWRNEALGMDCAEWVQTVLETLRTKRSIMGTSALDWQTIRATGMEFIRRKVDVRRFDAETRATNADFLYLPTYDLLQDRETIA</sequence>
<dbReference type="Pfam" id="PF21858">
    <property type="entry name" value="DUF6914"/>
    <property type="match status" value="1"/>
</dbReference>
<organism evidence="1 2">
    <name type="scientific">Aplosporella prunicola CBS 121167</name>
    <dbReference type="NCBI Taxonomy" id="1176127"/>
    <lineage>
        <taxon>Eukaryota</taxon>
        <taxon>Fungi</taxon>
        <taxon>Dikarya</taxon>
        <taxon>Ascomycota</taxon>
        <taxon>Pezizomycotina</taxon>
        <taxon>Dothideomycetes</taxon>
        <taxon>Dothideomycetes incertae sedis</taxon>
        <taxon>Botryosphaeriales</taxon>
        <taxon>Aplosporellaceae</taxon>
        <taxon>Aplosporella</taxon>
    </lineage>
</organism>
<gene>
    <name evidence="1" type="ORF">K452DRAFT_291724</name>
</gene>
<dbReference type="EMBL" id="ML995504">
    <property type="protein sequence ID" value="KAF2137346.1"/>
    <property type="molecule type" value="Genomic_DNA"/>
</dbReference>
<evidence type="ECO:0000313" key="1">
    <source>
        <dbReference type="EMBL" id="KAF2137346.1"/>
    </source>
</evidence>
<proteinExistence type="predicted"/>
<dbReference type="GeneID" id="54298732"/>
<protein>
    <submittedName>
        <fullName evidence="1">Uncharacterized protein</fullName>
    </submittedName>
</protein>
<dbReference type="AlphaFoldDB" id="A0A6A6B0E2"/>
<name>A0A6A6B0E2_9PEZI</name>
<accession>A0A6A6B0E2</accession>
<dbReference type="InterPro" id="IPR054208">
    <property type="entry name" value="DUF6914"/>
</dbReference>
<dbReference type="Proteomes" id="UP000799438">
    <property type="component" value="Unassembled WGS sequence"/>
</dbReference>
<evidence type="ECO:0000313" key="2">
    <source>
        <dbReference type="Proteomes" id="UP000799438"/>
    </source>
</evidence>
<dbReference type="OrthoDB" id="2679825at2759"/>
<reference evidence="1" key="1">
    <citation type="journal article" date="2020" name="Stud. Mycol.">
        <title>101 Dothideomycetes genomes: a test case for predicting lifestyles and emergence of pathogens.</title>
        <authorList>
            <person name="Haridas S."/>
            <person name="Albert R."/>
            <person name="Binder M."/>
            <person name="Bloem J."/>
            <person name="Labutti K."/>
            <person name="Salamov A."/>
            <person name="Andreopoulos B."/>
            <person name="Baker S."/>
            <person name="Barry K."/>
            <person name="Bills G."/>
            <person name="Bluhm B."/>
            <person name="Cannon C."/>
            <person name="Castanera R."/>
            <person name="Culley D."/>
            <person name="Daum C."/>
            <person name="Ezra D."/>
            <person name="Gonzalez J."/>
            <person name="Henrissat B."/>
            <person name="Kuo A."/>
            <person name="Liang C."/>
            <person name="Lipzen A."/>
            <person name="Lutzoni F."/>
            <person name="Magnuson J."/>
            <person name="Mondo S."/>
            <person name="Nolan M."/>
            <person name="Ohm R."/>
            <person name="Pangilinan J."/>
            <person name="Park H.-J."/>
            <person name="Ramirez L."/>
            <person name="Alfaro M."/>
            <person name="Sun H."/>
            <person name="Tritt A."/>
            <person name="Yoshinaga Y."/>
            <person name="Zwiers L.-H."/>
            <person name="Turgeon B."/>
            <person name="Goodwin S."/>
            <person name="Spatafora J."/>
            <person name="Crous P."/>
            <person name="Grigoriev I."/>
        </authorList>
    </citation>
    <scope>NUCLEOTIDE SEQUENCE</scope>
    <source>
        <strain evidence="1">CBS 121167</strain>
    </source>
</reference>